<evidence type="ECO:0000313" key="5">
    <source>
        <dbReference type="Proteomes" id="UP001186944"/>
    </source>
</evidence>
<feature type="compositionally biased region" description="Acidic residues" evidence="3">
    <location>
        <begin position="46"/>
        <end position="55"/>
    </location>
</feature>
<gene>
    <name evidence="4" type="ORF">FSP39_001430</name>
</gene>
<evidence type="ECO:0000313" key="4">
    <source>
        <dbReference type="EMBL" id="KAK3096576.1"/>
    </source>
</evidence>
<dbReference type="AlphaFoldDB" id="A0AA88Y2H1"/>
<dbReference type="InterPro" id="IPR017245">
    <property type="entry name" value="BLOC-1_complex_su-3"/>
</dbReference>
<dbReference type="Proteomes" id="UP001186944">
    <property type="component" value="Unassembled WGS sequence"/>
</dbReference>
<comment type="caution">
    <text evidence="4">The sequence shown here is derived from an EMBL/GenBank/DDBJ whole genome shotgun (WGS) entry which is preliminary data.</text>
</comment>
<dbReference type="EMBL" id="VSWD01000007">
    <property type="protein sequence ID" value="KAK3096576.1"/>
    <property type="molecule type" value="Genomic_DNA"/>
</dbReference>
<keyword evidence="5" id="KW-1185">Reference proteome</keyword>
<evidence type="ECO:0000256" key="1">
    <source>
        <dbReference type="ARBA" id="ARBA00008942"/>
    </source>
</evidence>
<feature type="compositionally biased region" description="Polar residues" evidence="3">
    <location>
        <begin position="26"/>
        <end position="40"/>
    </location>
</feature>
<proteinExistence type="inferred from homology"/>
<evidence type="ECO:0000256" key="3">
    <source>
        <dbReference type="SAM" id="MobiDB-lite"/>
    </source>
</evidence>
<sequence length="188" mass="21003">MEPATVIPGEASESDDDEITQINTKQIKEQTQIKSSQATVVSGEASESDEDEETDKDGITPLKVDTGKKGDRDDITSGEIPLTPTSPGTRYTLDIPIYDSLLHRKLRERNGIMRRHIIDTVQQVYNSASKDLHNTTLQLHKSQSSVMDASHHLKLLTNDLFYLEDKMDIVSNCPILPDIHFPSKQTTT</sequence>
<comment type="similarity">
    <text evidence="1">Belongs to the BLOC1S3 family.</text>
</comment>
<feature type="compositionally biased region" description="Basic and acidic residues" evidence="3">
    <location>
        <begin position="65"/>
        <end position="75"/>
    </location>
</feature>
<evidence type="ECO:0000256" key="2">
    <source>
        <dbReference type="ARBA" id="ARBA00019581"/>
    </source>
</evidence>
<protein>
    <recommendedName>
        <fullName evidence="2">Biogenesis of lysosome-related organelles complex 1 subunit 3</fullName>
    </recommendedName>
</protein>
<reference evidence="4" key="1">
    <citation type="submission" date="2019-08" db="EMBL/GenBank/DDBJ databases">
        <title>The improved chromosome-level genome for the pearl oyster Pinctada fucata martensii using PacBio sequencing and Hi-C.</title>
        <authorList>
            <person name="Zheng Z."/>
        </authorList>
    </citation>
    <scope>NUCLEOTIDE SEQUENCE</scope>
    <source>
        <strain evidence="4">ZZ-2019</strain>
        <tissue evidence="4">Adductor muscle</tissue>
    </source>
</reference>
<dbReference type="GO" id="GO:0031083">
    <property type="term" value="C:BLOC-1 complex"/>
    <property type="evidence" value="ECO:0007669"/>
    <property type="project" value="TreeGrafter"/>
</dbReference>
<accession>A0AA88Y2H1</accession>
<dbReference type="PANTHER" id="PTHR31974">
    <property type="entry name" value="BIOGENESIS OF LYSOSOME-RELATED ORGANELLES COMPLEX 1 SUBUNIT 3"/>
    <property type="match status" value="1"/>
</dbReference>
<dbReference type="Pfam" id="PF15753">
    <property type="entry name" value="BLOC1S3"/>
    <property type="match status" value="1"/>
</dbReference>
<dbReference type="PANTHER" id="PTHR31974:SF2">
    <property type="entry name" value="BIOGENESIS OF LYSOSOME-RELATED ORGANELLES COMPLEX 1 SUBUNIT 3"/>
    <property type="match status" value="1"/>
</dbReference>
<name>A0AA88Y2H1_PINIB</name>
<feature type="region of interest" description="Disordered" evidence="3">
    <location>
        <begin position="26"/>
        <end position="87"/>
    </location>
</feature>
<organism evidence="4 5">
    <name type="scientific">Pinctada imbricata</name>
    <name type="common">Atlantic pearl-oyster</name>
    <name type="synonym">Pinctada martensii</name>
    <dbReference type="NCBI Taxonomy" id="66713"/>
    <lineage>
        <taxon>Eukaryota</taxon>
        <taxon>Metazoa</taxon>
        <taxon>Spiralia</taxon>
        <taxon>Lophotrochozoa</taxon>
        <taxon>Mollusca</taxon>
        <taxon>Bivalvia</taxon>
        <taxon>Autobranchia</taxon>
        <taxon>Pteriomorphia</taxon>
        <taxon>Pterioida</taxon>
        <taxon>Pterioidea</taxon>
        <taxon>Pteriidae</taxon>
        <taxon>Pinctada</taxon>
    </lineage>
</organism>